<comment type="caution">
    <text evidence="1">The sequence shown here is derived from an EMBL/GenBank/DDBJ whole genome shotgun (WGS) entry which is preliminary data.</text>
</comment>
<dbReference type="InterPro" id="IPR016181">
    <property type="entry name" value="Acyl_CoA_acyltransferase"/>
</dbReference>
<evidence type="ECO:0000313" key="1">
    <source>
        <dbReference type="EMBL" id="NIJ55184.1"/>
    </source>
</evidence>
<organism evidence="1 2">
    <name type="scientific">Dyadobacter arcticus</name>
    <dbReference type="NCBI Taxonomy" id="1078754"/>
    <lineage>
        <taxon>Bacteria</taxon>
        <taxon>Pseudomonadati</taxon>
        <taxon>Bacteroidota</taxon>
        <taxon>Cytophagia</taxon>
        <taxon>Cytophagales</taxon>
        <taxon>Spirosomataceae</taxon>
        <taxon>Dyadobacter</taxon>
    </lineage>
</organism>
<reference evidence="1 2" key="1">
    <citation type="submission" date="2020-03" db="EMBL/GenBank/DDBJ databases">
        <title>Genomic Encyclopedia of Type Strains, Phase IV (KMG-IV): sequencing the most valuable type-strain genomes for metagenomic binning, comparative biology and taxonomic classification.</title>
        <authorList>
            <person name="Goeker M."/>
        </authorList>
    </citation>
    <scope>NUCLEOTIDE SEQUENCE [LARGE SCALE GENOMIC DNA]</scope>
    <source>
        <strain evidence="1 2">DSM 102865</strain>
    </source>
</reference>
<dbReference type="Proteomes" id="UP001179181">
    <property type="component" value="Unassembled WGS sequence"/>
</dbReference>
<dbReference type="EMBL" id="JAASQJ010000004">
    <property type="protein sequence ID" value="NIJ55184.1"/>
    <property type="molecule type" value="Genomic_DNA"/>
</dbReference>
<keyword evidence="2" id="KW-1185">Reference proteome</keyword>
<dbReference type="RefSeq" id="WP_167274570.1">
    <property type="nucleotide sequence ID" value="NZ_JAASQJ010000004.1"/>
</dbReference>
<sequence>MPLQVNPKPGQQKTLEGINVRLATAKDAVFSKMITDEMCSSALARGCGISRRSPRDIEAKMKEGKAVIAVTPQNEWVGFSYIETYESNEFVCNSGLIVAPAYRNCGVAKTIKQRIFDLARSLYPNAKIFSITTGGAVMKMNSRLGFEPVTYGEITREKKFWEGCKSCVNYQTLVGKGYKNCLCTAMLFNPAEELEEEEIEMEPEHYK</sequence>
<evidence type="ECO:0000313" key="2">
    <source>
        <dbReference type="Proteomes" id="UP001179181"/>
    </source>
</evidence>
<gene>
    <name evidence="1" type="ORF">FHS68_004371</name>
</gene>
<dbReference type="SUPFAM" id="SSF55729">
    <property type="entry name" value="Acyl-CoA N-acyltransferases (Nat)"/>
    <property type="match status" value="1"/>
</dbReference>
<proteinExistence type="predicted"/>
<protein>
    <submittedName>
        <fullName evidence="1">N-acetylglutamate synthase-like GNAT family acetyltransferase</fullName>
    </submittedName>
</protein>
<name>A0ABX0USJ5_9BACT</name>
<accession>A0ABX0USJ5</accession>
<dbReference type="Gene3D" id="3.40.630.30">
    <property type="match status" value="1"/>
</dbReference>